<keyword evidence="1" id="KW-1133">Transmembrane helix</keyword>
<evidence type="ECO:0000259" key="2">
    <source>
        <dbReference type="Pfam" id="PF01757"/>
    </source>
</evidence>
<evidence type="ECO:0000256" key="1">
    <source>
        <dbReference type="SAM" id="Phobius"/>
    </source>
</evidence>
<feature type="transmembrane region" description="Helical" evidence="1">
    <location>
        <begin position="254"/>
        <end position="273"/>
    </location>
</feature>
<dbReference type="PANTHER" id="PTHR23028">
    <property type="entry name" value="ACETYLTRANSFERASE"/>
    <property type="match status" value="1"/>
</dbReference>
<protein>
    <submittedName>
        <fullName evidence="3">Acyltransferase</fullName>
    </submittedName>
</protein>
<keyword evidence="3" id="KW-0012">Acyltransferase</keyword>
<keyword evidence="4" id="KW-1185">Reference proteome</keyword>
<comment type="caution">
    <text evidence="3">The sequence shown here is derived from an EMBL/GenBank/DDBJ whole genome shotgun (WGS) entry which is preliminary data.</text>
</comment>
<dbReference type="RefSeq" id="WP_201938869.1">
    <property type="nucleotide sequence ID" value="NZ_JAERSG010000005.1"/>
</dbReference>
<proteinExistence type="predicted"/>
<sequence length="362" mass="39426">MIKRMSRGSRHLPSLTSLRFFAAMLVVAYHAAHQSTPADGHAFASLRFGYLGVTFFFVLSGFVMVWSARDGSAAASYYRRRFARVWPVHALTLVAAATLVAAGVLESRTGLGTTTANALLLQAWTMELSVAYSYNSVAWSLSAEAFFYAVFPLLYLVFRRQAPTLAIAVGVGWLVLGGLLAEALATPTATYALTYTFSAYRVGEFLIGMGIALLVRTNDSSGIRPFLAVAFAAVSYAGLIVVDRLSAGTLGDHLWVVSLMFIPAVALMLVVFARRDLNGDEGWLSSPALVRLGRWSFALYMVHELVLRVARPFMLGRPWTAVIFVACAIALSGAVYRLVEQPIERRMRGSRKPAAQLDNIPA</sequence>
<dbReference type="GO" id="GO:0016746">
    <property type="term" value="F:acyltransferase activity"/>
    <property type="evidence" value="ECO:0007669"/>
    <property type="project" value="UniProtKB-KW"/>
</dbReference>
<dbReference type="PANTHER" id="PTHR23028:SF53">
    <property type="entry name" value="ACYL_TRANSF_3 DOMAIN-CONTAINING PROTEIN"/>
    <property type="match status" value="1"/>
</dbReference>
<feature type="transmembrane region" description="Helical" evidence="1">
    <location>
        <begin position="44"/>
        <end position="66"/>
    </location>
</feature>
<feature type="transmembrane region" description="Helical" evidence="1">
    <location>
        <begin position="222"/>
        <end position="242"/>
    </location>
</feature>
<evidence type="ECO:0000313" key="4">
    <source>
        <dbReference type="Proteomes" id="UP000636918"/>
    </source>
</evidence>
<name>A0ABS1LBQ3_9ACTN</name>
<reference evidence="3 4" key="1">
    <citation type="submission" date="2021-01" db="EMBL/GenBank/DDBJ databases">
        <title>Genome seq and assembly of Nocardiodes sp. G10.</title>
        <authorList>
            <person name="Chhetri G."/>
        </authorList>
    </citation>
    <scope>NUCLEOTIDE SEQUENCE [LARGE SCALE GENOMIC DNA]</scope>
    <source>
        <strain evidence="3 4">G10</strain>
    </source>
</reference>
<gene>
    <name evidence="3" type="ORF">JI751_16010</name>
</gene>
<dbReference type="InterPro" id="IPR050879">
    <property type="entry name" value="Acyltransferase_3"/>
</dbReference>
<accession>A0ABS1LBQ3</accession>
<feature type="transmembrane region" description="Helical" evidence="1">
    <location>
        <begin position="137"/>
        <end position="158"/>
    </location>
</feature>
<feature type="domain" description="Acyltransferase 3" evidence="2">
    <location>
        <begin position="14"/>
        <end position="336"/>
    </location>
</feature>
<feature type="transmembrane region" description="Helical" evidence="1">
    <location>
        <begin position="12"/>
        <end position="32"/>
    </location>
</feature>
<feature type="transmembrane region" description="Helical" evidence="1">
    <location>
        <begin position="165"/>
        <end position="185"/>
    </location>
</feature>
<evidence type="ECO:0000313" key="3">
    <source>
        <dbReference type="EMBL" id="MBL0749126.1"/>
    </source>
</evidence>
<feature type="transmembrane region" description="Helical" evidence="1">
    <location>
        <begin position="86"/>
        <end position="105"/>
    </location>
</feature>
<keyword evidence="1" id="KW-0472">Membrane</keyword>
<dbReference type="Proteomes" id="UP000636918">
    <property type="component" value="Unassembled WGS sequence"/>
</dbReference>
<keyword evidence="3" id="KW-0808">Transferase</keyword>
<dbReference type="EMBL" id="JAERSG010000005">
    <property type="protein sequence ID" value="MBL0749126.1"/>
    <property type="molecule type" value="Genomic_DNA"/>
</dbReference>
<keyword evidence="1" id="KW-0812">Transmembrane</keyword>
<organism evidence="3 4">
    <name type="scientific">Nocardioides baculatus</name>
    <dbReference type="NCBI Taxonomy" id="2801337"/>
    <lineage>
        <taxon>Bacteria</taxon>
        <taxon>Bacillati</taxon>
        <taxon>Actinomycetota</taxon>
        <taxon>Actinomycetes</taxon>
        <taxon>Propionibacteriales</taxon>
        <taxon>Nocardioidaceae</taxon>
        <taxon>Nocardioides</taxon>
    </lineage>
</organism>
<feature type="transmembrane region" description="Helical" evidence="1">
    <location>
        <begin position="319"/>
        <end position="339"/>
    </location>
</feature>
<dbReference type="InterPro" id="IPR002656">
    <property type="entry name" value="Acyl_transf_3_dom"/>
</dbReference>
<dbReference type="Pfam" id="PF01757">
    <property type="entry name" value="Acyl_transf_3"/>
    <property type="match status" value="1"/>
</dbReference>